<dbReference type="Proteomes" id="UP001055811">
    <property type="component" value="Linkage Group LG07"/>
</dbReference>
<keyword evidence="2" id="KW-1185">Reference proteome</keyword>
<accession>A0ACB9AP05</accession>
<dbReference type="EMBL" id="CM042015">
    <property type="protein sequence ID" value="KAI3711108.1"/>
    <property type="molecule type" value="Genomic_DNA"/>
</dbReference>
<organism evidence="1 2">
    <name type="scientific">Cichorium intybus</name>
    <name type="common">Chicory</name>
    <dbReference type="NCBI Taxonomy" id="13427"/>
    <lineage>
        <taxon>Eukaryota</taxon>
        <taxon>Viridiplantae</taxon>
        <taxon>Streptophyta</taxon>
        <taxon>Embryophyta</taxon>
        <taxon>Tracheophyta</taxon>
        <taxon>Spermatophyta</taxon>
        <taxon>Magnoliopsida</taxon>
        <taxon>eudicotyledons</taxon>
        <taxon>Gunneridae</taxon>
        <taxon>Pentapetalae</taxon>
        <taxon>asterids</taxon>
        <taxon>campanulids</taxon>
        <taxon>Asterales</taxon>
        <taxon>Asteraceae</taxon>
        <taxon>Cichorioideae</taxon>
        <taxon>Cichorieae</taxon>
        <taxon>Cichoriinae</taxon>
        <taxon>Cichorium</taxon>
    </lineage>
</organism>
<gene>
    <name evidence="1" type="ORF">L2E82_40959</name>
</gene>
<name>A0ACB9AP05_CICIN</name>
<evidence type="ECO:0000313" key="1">
    <source>
        <dbReference type="EMBL" id="KAI3711108.1"/>
    </source>
</evidence>
<proteinExistence type="predicted"/>
<sequence>MRIRPPECTIVEYAYFGKYGTNGCGACKGKKQPELNAASIHISRESVKDKNGAVSMILIREKIESVTTEVGLIDAVSSSPASKETMLWGRLWDGAGIRLWGWGMQSAVYPSPLPSILPRVR</sequence>
<reference evidence="2" key="1">
    <citation type="journal article" date="2022" name="Mol. Ecol. Resour.">
        <title>The genomes of chicory, endive, great burdock and yacon provide insights into Asteraceae palaeo-polyploidization history and plant inulin production.</title>
        <authorList>
            <person name="Fan W."/>
            <person name="Wang S."/>
            <person name="Wang H."/>
            <person name="Wang A."/>
            <person name="Jiang F."/>
            <person name="Liu H."/>
            <person name="Zhao H."/>
            <person name="Xu D."/>
            <person name="Zhang Y."/>
        </authorList>
    </citation>
    <scope>NUCLEOTIDE SEQUENCE [LARGE SCALE GENOMIC DNA]</scope>
    <source>
        <strain evidence="2">cv. Punajuju</strain>
    </source>
</reference>
<protein>
    <submittedName>
        <fullName evidence="1">Uncharacterized protein</fullName>
    </submittedName>
</protein>
<reference evidence="1 2" key="2">
    <citation type="journal article" date="2022" name="Mol. Ecol. Resour.">
        <title>The genomes of chicory, endive, great burdock and yacon provide insights into Asteraceae paleo-polyploidization history and plant inulin production.</title>
        <authorList>
            <person name="Fan W."/>
            <person name="Wang S."/>
            <person name="Wang H."/>
            <person name="Wang A."/>
            <person name="Jiang F."/>
            <person name="Liu H."/>
            <person name="Zhao H."/>
            <person name="Xu D."/>
            <person name="Zhang Y."/>
        </authorList>
    </citation>
    <scope>NUCLEOTIDE SEQUENCE [LARGE SCALE GENOMIC DNA]</scope>
    <source>
        <strain evidence="2">cv. Punajuju</strain>
        <tissue evidence="1">Leaves</tissue>
    </source>
</reference>
<comment type="caution">
    <text evidence="1">The sequence shown here is derived from an EMBL/GenBank/DDBJ whole genome shotgun (WGS) entry which is preliminary data.</text>
</comment>
<evidence type="ECO:0000313" key="2">
    <source>
        <dbReference type="Proteomes" id="UP001055811"/>
    </source>
</evidence>